<name>A0ABD2G2K2_PAGBO</name>
<sequence>MYVSQAEDLSWIKMTHNKRFQGIPMSKSMRGLCKVEDYEFLGMSEKMRKDGIGDSENNFRGKQEDRARRKQEREQLEKKRLQEMEESKKVKEEQWKTHVQELTSSQEKILQERLARLKTFREFQRKVMVEESGMEDREAGLTANQLLTRM</sequence>
<accession>A0ABD2G2K2</accession>
<evidence type="ECO:0000313" key="2">
    <source>
        <dbReference type="EMBL" id="KAL3048354.1"/>
    </source>
</evidence>
<reference evidence="2 3" key="2">
    <citation type="journal article" date="2024" name="G3 (Bethesda)">
        <title>The genome of the cryopelagic Antarctic bald notothen, Trematomus borchgrevinki.</title>
        <authorList>
            <person name="Rayamajhi N."/>
            <person name="Rivera-Colon A.G."/>
            <person name="Minhas B.F."/>
            <person name="Cheng C.C."/>
            <person name="Catchen J.M."/>
        </authorList>
    </citation>
    <scope>NUCLEOTIDE SEQUENCE [LARGE SCALE GENOMIC DNA]</scope>
    <source>
        <strain evidence="2">AGRC-2024</strain>
    </source>
</reference>
<feature type="region of interest" description="Disordered" evidence="1">
    <location>
        <begin position="47"/>
        <end position="92"/>
    </location>
</feature>
<keyword evidence="3" id="KW-1185">Reference proteome</keyword>
<dbReference type="AlphaFoldDB" id="A0ABD2G2K2"/>
<reference evidence="2 3" key="1">
    <citation type="journal article" date="2022" name="G3 (Bethesda)">
        <title>Evaluating Illumina-, Nanopore-, and PacBio-based genome assembly strategies with the bald notothen, Trematomus borchgrevinki.</title>
        <authorList>
            <person name="Rayamajhi N."/>
            <person name="Cheng C.C."/>
            <person name="Catchen J.M."/>
        </authorList>
    </citation>
    <scope>NUCLEOTIDE SEQUENCE [LARGE SCALE GENOMIC DNA]</scope>
    <source>
        <strain evidence="2">AGRC-2024</strain>
    </source>
</reference>
<evidence type="ECO:0000313" key="3">
    <source>
        <dbReference type="Proteomes" id="UP001619887"/>
    </source>
</evidence>
<proteinExistence type="predicted"/>
<dbReference type="Proteomes" id="UP001619887">
    <property type="component" value="Unassembled WGS sequence"/>
</dbReference>
<dbReference type="EMBL" id="JBIYXZ010002083">
    <property type="protein sequence ID" value="KAL3048354.1"/>
    <property type="molecule type" value="Genomic_DNA"/>
</dbReference>
<organism evidence="2 3">
    <name type="scientific">Pagothenia borchgrevinki</name>
    <name type="common">Bald rockcod</name>
    <name type="synonym">Trematomus borchgrevinki</name>
    <dbReference type="NCBI Taxonomy" id="8213"/>
    <lineage>
        <taxon>Eukaryota</taxon>
        <taxon>Metazoa</taxon>
        <taxon>Chordata</taxon>
        <taxon>Craniata</taxon>
        <taxon>Vertebrata</taxon>
        <taxon>Euteleostomi</taxon>
        <taxon>Actinopterygii</taxon>
        <taxon>Neopterygii</taxon>
        <taxon>Teleostei</taxon>
        <taxon>Neoteleostei</taxon>
        <taxon>Acanthomorphata</taxon>
        <taxon>Eupercaria</taxon>
        <taxon>Perciformes</taxon>
        <taxon>Notothenioidei</taxon>
        <taxon>Nototheniidae</taxon>
        <taxon>Pagothenia</taxon>
    </lineage>
</organism>
<evidence type="ECO:0000256" key="1">
    <source>
        <dbReference type="SAM" id="MobiDB-lite"/>
    </source>
</evidence>
<protein>
    <submittedName>
        <fullName evidence="2">Uncharacterized protein</fullName>
    </submittedName>
</protein>
<gene>
    <name evidence="2" type="ORF">OYC64_007012</name>
</gene>
<comment type="caution">
    <text evidence="2">The sequence shown here is derived from an EMBL/GenBank/DDBJ whole genome shotgun (WGS) entry which is preliminary data.</text>
</comment>